<dbReference type="Gene3D" id="3.40.50.10790">
    <property type="entry name" value="S-adenosyl-l-methionine hydroxide adenosyltransferase, N-terminal"/>
    <property type="match status" value="1"/>
</dbReference>
<dbReference type="Proteomes" id="UP000286931">
    <property type="component" value="Unassembled WGS sequence"/>
</dbReference>
<dbReference type="InterPro" id="IPR046470">
    <property type="entry name" value="SAM_HAT_C"/>
</dbReference>
<dbReference type="InterPro" id="IPR023227">
    <property type="entry name" value="SAM_OH_AdoTrfase_C_sf"/>
</dbReference>
<dbReference type="SUPFAM" id="SSF101852">
    <property type="entry name" value="Bacterial fluorinating enzyme, C-terminal domain"/>
    <property type="match status" value="1"/>
</dbReference>
<dbReference type="EMBL" id="BIFH01000015">
    <property type="protein sequence ID" value="GCD94225.1"/>
    <property type="molecule type" value="Genomic_DNA"/>
</dbReference>
<dbReference type="InterPro" id="IPR023228">
    <property type="entry name" value="SAM_OH_AdoTrfase_N_sf"/>
</dbReference>
<comment type="caution">
    <text evidence="5">The sequence shown here is derived from an EMBL/GenBank/DDBJ whole genome shotgun (WGS) entry which is preliminary data.</text>
</comment>
<evidence type="ECO:0008006" key="7">
    <source>
        <dbReference type="Google" id="ProtNLM"/>
    </source>
</evidence>
<dbReference type="Gene3D" id="2.40.30.90">
    <property type="entry name" value="Bacterial fluorinating enzyme like"/>
    <property type="match status" value="1"/>
</dbReference>
<dbReference type="Pfam" id="PF20257">
    <property type="entry name" value="SAM_HAT_C"/>
    <property type="match status" value="1"/>
</dbReference>
<feature type="domain" description="S-adenosyl-l-methionine hydroxide adenosyltransferase N-terminal" evidence="3">
    <location>
        <begin position="7"/>
        <end position="153"/>
    </location>
</feature>
<evidence type="ECO:0000256" key="1">
    <source>
        <dbReference type="ARBA" id="ARBA00022691"/>
    </source>
</evidence>
<evidence type="ECO:0000313" key="6">
    <source>
        <dbReference type="Proteomes" id="UP000286931"/>
    </source>
</evidence>
<dbReference type="InterPro" id="IPR046469">
    <property type="entry name" value="SAM_HAT_N"/>
</dbReference>
<organism evidence="5 6">
    <name type="scientific">Embleya hyalina</name>
    <dbReference type="NCBI Taxonomy" id="516124"/>
    <lineage>
        <taxon>Bacteria</taxon>
        <taxon>Bacillati</taxon>
        <taxon>Actinomycetota</taxon>
        <taxon>Actinomycetes</taxon>
        <taxon>Kitasatosporales</taxon>
        <taxon>Streptomycetaceae</taxon>
        <taxon>Embleya</taxon>
    </lineage>
</organism>
<evidence type="ECO:0000259" key="4">
    <source>
        <dbReference type="Pfam" id="PF20257"/>
    </source>
</evidence>
<dbReference type="PANTHER" id="PTHR35092">
    <property type="entry name" value="CHLORINASE MJ1651"/>
    <property type="match status" value="1"/>
</dbReference>
<reference evidence="5 6" key="1">
    <citation type="submission" date="2018-12" db="EMBL/GenBank/DDBJ databases">
        <title>Draft genome sequence of Embleya hyalina NBRC 13850T.</title>
        <authorList>
            <person name="Komaki H."/>
            <person name="Hosoyama A."/>
            <person name="Kimura A."/>
            <person name="Ichikawa N."/>
            <person name="Tamura T."/>
        </authorList>
    </citation>
    <scope>NUCLEOTIDE SEQUENCE [LARGE SCALE GENOMIC DNA]</scope>
    <source>
        <strain evidence="5 6">NBRC 13850</strain>
    </source>
</reference>
<keyword evidence="1" id="KW-0949">S-adenosyl-L-methionine</keyword>
<keyword evidence="6" id="KW-1185">Reference proteome</keyword>
<accession>A0A401YHZ8</accession>
<dbReference type="Pfam" id="PF01887">
    <property type="entry name" value="SAM_HAT_N"/>
    <property type="match status" value="1"/>
</dbReference>
<dbReference type="SUPFAM" id="SSF102522">
    <property type="entry name" value="Bacterial fluorinating enzyme, N-terminal domain"/>
    <property type="match status" value="1"/>
</dbReference>
<evidence type="ECO:0000313" key="5">
    <source>
        <dbReference type="EMBL" id="GCD94225.1"/>
    </source>
</evidence>
<protein>
    <recommendedName>
        <fullName evidence="7">Adenosyl-chloride synthase</fullName>
    </recommendedName>
</protein>
<proteinExistence type="inferred from homology"/>
<dbReference type="AlphaFoldDB" id="A0A401YHZ8"/>
<evidence type="ECO:0000256" key="2">
    <source>
        <dbReference type="ARBA" id="ARBA00024035"/>
    </source>
</evidence>
<gene>
    <name evidence="5" type="ORF">EHYA_01884</name>
</gene>
<dbReference type="PANTHER" id="PTHR35092:SF1">
    <property type="entry name" value="CHLORINASE MJ1651"/>
    <property type="match status" value="1"/>
</dbReference>
<dbReference type="InterPro" id="IPR002747">
    <property type="entry name" value="SAM_OH_AdoTrfase"/>
</dbReference>
<feature type="domain" description="S-adenosyl-l-methionine hydroxide adenosyltransferase C-terminal" evidence="4">
    <location>
        <begin position="168"/>
        <end position="250"/>
    </location>
</feature>
<evidence type="ECO:0000259" key="3">
    <source>
        <dbReference type="Pfam" id="PF01887"/>
    </source>
</evidence>
<dbReference type="PIRSF" id="PIRSF006779">
    <property type="entry name" value="UCP006779"/>
    <property type="match status" value="1"/>
</dbReference>
<sequence length="255" mass="26110">MAGAPRITFTTDYGLADGFVAACHGVIAGIAPAVPVVDVTHQVPPGDIRRGALVLAQTVPWFPVGSVHLAVVDPGVGTARRAIVLRAGGHLLVGPDNGLLMWAARELGGPTEIREIAAPALTLARISRTFHGRDVFAPVAAHLAAGTPFAEVGPALTDPTRPAEPVPGEVLTVDHFGNVQLAHSTAEFAGADTLRIEVGGRVLTVPLRGTFGEVAAGELVAYADSAGFLAISLNRGDAATLLGVRAGDRIDVRSG</sequence>
<dbReference type="OrthoDB" id="9792195at2"/>
<dbReference type="RefSeq" id="WP_126636432.1">
    <property type="nucleotide sequence ID" value="NZ_BIFH01000015.1"/>
</dbReference>
<name>A0A401YHZ8_9ACTN</name>
<comment type="similarity">
    <text evidence="2">Belongs to the SAM hydrolase / SAM-dependent halogenase family.</text>
</comment>